<dbReference type="EMBL" id="QKLU01000009">
    <property type="protein sequence ID" value="PYF69918.1"/>
    <property type="molecule type" value="Genomic_DNA"/>
</dbReference>
<dbReference type="RefSeq" id="WP_110834105.1">
    <property type="nucleotide sequence ID" value="NZ_QKLU01000009.1"/>
</dbReference>
<dbReference type="AlphaFoldDB" id="A0A318U770"/>
<gene>
    <name evidence="2" type="ORF">B0O44_1097</name>
</gene>
<dbReference type="OrthoDB" id="880708at2"/>
<protein>
    <submittedName>
        <fullName evidence="2">Uncharacterized protein</fullName>
    </submittedName>
</protein>
<reference evidence="2 3" key="1">
    <citation type="submission" date="2018-06" db="EMBL/GenBank/DDBJ databases">
        <title>Genomic Encyclopedia of Archaeal and Bacterial Type Strains, Phase II (KMG-II): from individual species to whole genera.</title>
        <authorList>
            <person name="Goeker M."/>
        </authorList>
    </citation>
    <scope>NUCLEOTIDE SEQUENCE [LARGE SCALE GENOMIC DNA]</scope>
    <source>
        <strain evidence="2 3">DSM 27372</strain>
    </source>
</reference>
<proteinExistence type="predicted"/>
<dbReference type="Proteomes" id="UP000248198">
    <property type="component" value="Unassembled WGS sequence"/>
</dbReference>
<evidence type="ECO:0000256" key="1">
    <source>
        <dbReference type="SAM" id="MobiDB-lite"/>
    </source>
</evidence>
<keyword evidence="3" id="KW-1185">Reference proteome</keyword>
<organism evidence="2 3">
    <name type="scientific">Pedobacter nutrimenti</name>
    <dbReference type="NCBI Taxonomy" id="1241337"/>
    <lineage>
        <taxon>Bacteria</taxon>
        <taxon>Pseudomonadati</taxon>
        <taxon>Bacteroidota</taxon>
        <taxon>Sphingobacteriia</taxon>
        <taxon>Sphingobacteriales</taxon>
        <taxon>Sphingobacteriaceae</taxon>
        <taxon>Pedobacter</taxon>
    </lineage>
</organism>
<sequence>MDLEELMPQQPEGQKNEEKKSPLISLEKDLELYTESIKEVAVEIMVEGISAHPIFVAHQHTVSIGEMILNREELNTDWTIQASTLEEFVQKGIIHPDRKELFLKSYKKPEDYMCLFVVVPQGANFVYYPYQKRH</sequence>
<accession>A0A318U770</accession>
<evidence type="ECO:0000313" key="2">
    <source>
        <dbReference type="EMBL" id="PYF69918.1"/>
    </source>
</evidence>
<feature type="region of interest" description="Disordered" evidence="1">
    <location>
        <begin position="1"/>
        <end position="21"/>
    </location>
</feature>
<comment type="caution">
    <text evidence="2">The sequence shown here is derived from an EMBL/GenBank/DDBJ whole genome shotgun (WGS) entry which is preliminary data.</text>
</comment>
<evidence type="ECO:0000313" key="3">
    <source>
        <dbReference type="Proteomes" id="UP000248198"/>
    </source>
</evidence>
<name>A0A318U770_9SPHI</name>